<dbReference type="CDD" id="cd09019">
    <property type="entry name" value="galactose_mutarotase_like"/>
    <property type="match status" value="1"/>
</dbReference>
<dbReference type="GO" id="GO:0030246">
    <property type="term" value="F:carbohydrate binding"/>
    <property type="evidence" value="ECO:0007669"/>
    <property type="project" value="InterPro"/>
</dbReference>
<evidence type="ECO:0000313" key="7">
    <source>
        <dbReference type="Proteomes" id="UP000236305"/>
    </source>
</evidence>
<dbReference type="AlphaFoldDB" id="A0A2J8F8G3"/>
<dbReference type="Proteomes" id="UP000236305">
    <property type="component" value="Unassembled WGS sequence"/>
</dbReference>
<dbReference type="InterPro" id="IPR047215">
    <property type="entry name" value="Galactose_mutarotase-like"/>
</dbReference>
<dbReference type="OMA" id="VWDVEPF"/>
<evidence type="ECO:0000256" key="2">
    <source>
        <dbReference type="ARBA" id="ARBA00023235"/>
    </source>
</evidence>
<comment type="caution">
    <text evidence="6">The sequence shown here is derived from an EMBL/GenBank/DDBJ whole genome shotgun (WGS) entry which is preliminary data.</text>
</comment>
<dbReference type="GO" id="GO:0006006">
    <property type="term" value="P:glucose metabolic process"/>
    <property type="evidence" value="ECO:0007669"/>
    <property type="project" value="TreeGrafter"/>
</dbReference>
<evidence type="ECO:0000313" key="5">
    <source>
        <dbReference type="EMBL" id="PNH36382.1"/>
    </source>
</evidence>
<dbReference type="SUPFAM" id="SSF74650">
    <property type="entry name" value="Galactose mutarotase-like"/>
    <property type="match status" value="1"/>
</dbReference>
<dbReference type="Proteomes" id="UP000288725">
    <property type="component" value="Chromosome 5"/>
</dbReference>
<evidence type="ECO:0000313" key="8">
    <source>
        <dbReference type="Proteomes" id="UP000288725"/>
    </source>
</evidence>
<protein>
    <recommendedName>
        <fullName evidence="9">Aldose 1-epimerase</fullName>
    </recommendedName>
</protein>
<feature type="signal peptide" evidence="4">
    <location>
        <begin position="1"/>
        <end position="20"/>
    </location>
</feature>
<sequence length="410" mass="44904">MILPTSSLAAVACVLPFVLGTPLSYATTNTTNTTAPGPDADGKYWISSEHLRAAFVPYGASISDLIVRDRNGVPRDIVAGWDNATYYTEDPVHPNFGNVPGRYANRIRNSTFDIDGETFHVKPNDNKTPEHPEGLNTLHGGPDGWGWRNFTVAAHTKNSITFSLVDPAGKEGFPGEVISYVTYTLRGWDWDISMVAVSTTARTPIMLSSHTYWNLDGFANEETSSADDHVLHLPYSGQRIGVDGILIPTGEVVANEKGSVNDFWSAPKPMGANATSDELEGNCGTGCTGYDNCYTVNREALGNYDWRSSGYVARLSSPWSGIAVEVFSEQEALQVYSCTQQDGSIPLKKTQGTDAFPRIIPRYGCVVLEVQDWIDGINHPEWGREKRQVFGPEDGPYVLQARYSFSVDKA</sequence>
<gene>
    <name evidence="5" type="ORF">BJF96_g326</name>
    <name evidence="6" type="ORF">VDGE_06934</name>
</gene>
<dbReference type="Gene3D" id="2.70.98.10">
    <property type="match status" value="1"/>
</dbReference>
<dbReference type="FunFam" id="2.70.98.10:FF:000014">
    <property type="entry name" value="Aldose 1-epimerase, putative"/>
    <property type="match status" value="1"/>
</dbReference>
<evidence type="ECO:0000256" key="3">
    <source>
        <dbReference type="ARBA" id="ARBA00023277"/>
    </source>
</evidence>
<keyword evidence="3" id="KW-0119">Carbohydrate metabolism</keyword>
<dbReference type="InterPro" id="IPR014718">
    <property type="entry name" value="GH-type_carb-bd"/>
</dbReference>
<dbReference type="EMBL" id="RSDZ01000004">
    <property type="protein sequence ID" value="RXG50618.1"/>
    <property type="molecule type" value="Genomic_DNA"/>
</dbReference>
<reference evidence="6 8" key="2">
    <citation type="submission" date="2018-12" db="EMBL/GenBank/DDBJ databases">
        <title>Genome of Verticillium dahliae isolate Getta Getta.</title>
        <authorList>
            <person name="Gardiner D.M."/>
        </authorList>
    </citation>
    <scope>NUCLEOTIDE SEQUENCE [LARGE SCALE GENOMIC DNA]</scope>
    <source>
        <strain evidence="6 8">Getta Getta</strain>
    </source>
</reference>
<proteinExistence type="inferred from homology"/>
<accession>A0A2J8F8G3</accession>
<organism evidence="6 8">
    <name type="scientific">Verticillium dahliae</name>
    <name type="common">Verticillium wilt</name>
    <dbReference type="NCBI Taxonomy" id="27337"/>
    <lineage>
        <taxon>Eukaryota</taxon>
        <taxon>Fungi</taxon>
        <taxon>Dikarya</taxon>
        <taxon>Ascomycota</taxon>
        <taxon>Pezizomycotina</taxon>
        <taxon>Sordariomycetes</taxon>
        <taxon>Hypocreomycetidae</taxon>
        <taxon>Glomerellales</taxon>
        <taxon>Plectosphaerellaceae</taxon>
        <taxon>Verticillium</taxon>
    </lineage>
</organism>
<reference evidence="5 7" key="1">
    <citation type="submission" date="2017-12" db="EMBL/GenBank/DDBJ databases">
        <title>Comparative genomics yields insights into virulence evolution of Verticillium dahliae.</title>
        <authorList>
            <person name="Fan R."/>
            <person name="Armitage A.D."/>
            <person name="Cascant-Lopez E."/>
            <person name="Sobczyk M."/>
            <person name="Cockerton H.M."/>
            <person name="Harrison R.J."/>
        </authorList>
    </citation>
    <scope>NUCLEOTIDE SEQUENCE [LARGE SCALE GENOMIC DNA]</scope>
    <source>
        <strain evidence="5 7">12008</strain>
    </source>
</reference>
<keyword evidence="4" id="KW-0732">Signal</keyword>
<evidence type="ECO:0000256" key="4">
    <source>
        <dbReference type="SAM" id="SignalP"/>
    </source>
</evidence>
<dbReference type="EMBL" id="MPSH01000001">
    <property type="protein sequence ID" value="PNH36382.1"/>
    <property type="molecule type" value="Genomic_DNA"/>
</dbReference>
<keyword evidence="2" id="KW-0413">Isomerase</keyword>
<dbReference type="OrthoDB" id="274691at2759"/>
<dbReference type="PANTHER" id="PTHR10091:SF6">
    <property type="entry name" value="1-EPIMERASE, PUTATIVE (AFU_ORTHOLOGUE AFUA_3G13240)-RELATED"/>
    <property type="match status" value="1"/>
</dbReference>
<evidence type="ECO:0000313" key="6">
    <source>
        <dbReference type="EMBL" id="RXG50618.1"/>
    </source>
</evidence>
<dbReference type="GO" id="GO:0004034">
    <property type="term" value="F:aldose 1-epimerase activity"/>
    <property type="evidence" value="ECO:0007669"/>
    <property type="project" value="TreeGrafter"/>
</dbReference>
<evidence type="ECO:0008006" key="9">
    <source>
        <dbReference type="Google" id="ProtNLM"/>
    </source>
</evidence>
<dbReference type="InterPro" id="IPR011013">
    <property type="entry name" value="Gal_mutarotase_sf_dom"/>
</dbReference>
<comment type="similarity">
    <text evidence="1">Belongs to the aldose epimerase family.</text>
</comment>
<evidence type="ECO:0000256" key="1">
    <source>
        <dbReference type="ARBA" id="ARBA00006206"/>
    </source>
</evidence>
<dbReference type="PANTHER" id="PTHR10091">
    <property type="entry name" value="ALDOSE-1-EPIMERASE"/>
    <property type="match status" value="1"/>
</dbReference>
<dbReference type="InterPro" id="IPR008183">
    <property type="entry name" value="Aldose_1/G6P_1-epimerase"/>
</dbReference>
<dbReference type="GO" id="GO:0033499">
    <property type="term" value="P:galactose catabolic process via UDP-galactose, Leloir pathway"/>
    <property type="evidence" value="ECO:0007669"/>
    <property type="project" value="TreeGrafter"/>
</dbReference>
<name>A0A2J8F8G3_VERDA</name>
<feature type="chain" id="PRO_5044574820" description="Aldose 1-epimerase" evidence="4">
    <location>
        <begin position="21"/>
        <end position="410"/>
    </location>
</feature>
<dbReference type="Pfam" id="PF01263">
    <property type="entry name" value="Aldose_epim"/>
    <property type="match status" value="1"/>
</dbReference>